<protein>
    <submittedName>
        <fullName evidence="3">Uncharacterized protein</fullName>
    </submittedName>
</protein>
<gene>
    <name evidence="3" type="ORF">V6N11_029350</name>
</gene>
<dbReference type="EMBL" id="JBBPBN010000078">
    <property type="protein sequence ID" value="KAK8984019.1"/>
    <property type="molecule type" value="Genomic_DNA"/>
</dbReference>
<dbReference type="Pfam" id="PF25113">
    <property type="entry name" value="TPR_ESP1_2nd"/>
    <property type="match status" value="1"/>
</dbReference>
<comment type="caution">
    <text evidence="3">The sequence shown here is derived from an EMBL/GenBank/DDBJ whole genome shotgun (WGS) entry which is preliminary data.</text>
</comment>
<feature type="domain" description="Separase-like TPR repeats region" evidence="1">
    <location>
        <begin position="1"/>
        <end position="64"/>
    </location>
</feature>
<accession>A0ABR2P6T8</accession>
<evidence type="ECO:0000313" key="4">
    <source>
        <dbReference type="Proteomes" id="UP001396334"/>
    </source>
</evidence>
<sequence length="200" mass="22993">MGHSKDSGKYERVLALVEQVRPWCRTLESDVVEKRHNFLVASLDRCCRFLVEEINHFGEELVRRSALNVWRSMLAIDILFLERDKLQTLSALLGNCCNIGKNETSIAFDVECESFLTCGDKKACKVMFYNTLKFLCQPLAELVNLEKKRILAEPKVSSDSSNLCIIQDAFYQFCDGFFSLERNKSGILQSKNCKVPNEFW</sequence>
<dbReference type="InterPro" id="IPR056932">
    <property type="entry name" value="TPR_ESP1_2nd"/>
</dbReference>
<dbReference type="Pfam" id="PF25110">
    <property type="entry name" value="TPR_ESP1"/>
    <property type="match status" value="1"/>
</dbReference>
<proteinExistence type="predicted"/>
<dbReference type="InterPro" id="IPR056933">
    <property type="entry name" value="TPR_ESP1"/>
</dbReference>
<name>A0ABR2P6T8_9ROSI</name>
<evidence type="ECO:0000259" key="2">
    <source>
        <dbReference type="Pfam" id="PF25113"/>
    </source>
</evidence>
<evidence type="ECO:0000259" key="1">
    <source>
        <dbReference type="Pfam" id="PF25110"/>
    </source>
</evidence>
<evidence type="ECO:0000313" key="3">
    <source>
        <dbReference type="EMBL" id="KAK8984019.1"/>
    </source>
</evidence>
<feature type="domain" description="Separase-like second TPR repeats region" evidence="2">
    <location>
        <begin position="72"/>
        <end position="150"/>
    </location>
</feature>
<organism evidence="3 4">
    <name type="scientific">Hibiscus sabdariffa</name>
    <name type="common">roselle</name>
    <dbReference type="NCBI Taxonomy" id="183260"/>
    <lineage>
        <taxon>Eukaryota</taxon>
        <taxon>Viridiplantae</taxon>
        <taxon>Streptophyta</taxon>
        <taxon>Embryophyta</taxon>
        <taxon>Tracheophyta</taxon>
        <taxon>Spermatophyta</taxon>
        <taxon>Magnoliopsida</taxon>
        <taxon>eudicotyledons</taxon>
        <taxon>Gunneridae</taxon>
        <taxon>Pentapetalae</taxon>
        <taxon>rosids</taxon>
        <taxon>malvids</taxon>
        <taxon>Malvales</taxon>
        <taxon>Malvaceae</taxon>
        <taxon>Malvoideae</taxon>
        <taxon>Hibiscus</taxon>
    </lineage>
</organism>
<dbReference type="Proteomes" id="UP001396334">
    <property type="component" value="Unassembled WGS sequence"/>
</dbReference>
<keyword evidence="4" id="KW-1185">Reference proteome</keyword>
<reference evidence="3 4" key="1">
    <citation type="journal article" date="2024" name="G3 (Bethesda)">
        <title>Genome assembly of Hibiscus sabdariffa L. provides insights into metabolisms of medicinal natural products.</title>
        <authorList>
            <person name="Kim T."/>
        </authorList>
    </citation>
    <scope>NUCLEOTIDE SEQUENCE [LARGE SCALE GENOMIC DNA]</scope>
    <source>
        <strain evidence="3">TK-2024</strain>
        <tissue evidence="3">Old leaves</tissue>
    </source>
</reference>